<keyword evidence="1" id="KW-0732">Signal</keyword>
<feature type="chain" id="PRO_5045052377" description="Elongation factor P" evidence="1">
    <location>
        <begin position="21"/>
        <end position="119"/>
    </location>
</feature>
<evidence type="ECO:0000313" key="3">
    <source>
        <dbReference type="Proteomes" id="UP001206067"/>
    </source>
</evidence>
<name>A0ABT1XQT1_9SPHN</name>
<comment type="caution">
    <text evidence="2">The sequence shown here is derived from an EMBL/GenBank/DDBJ whole genome shotgun (WGS) entry which is preliminary data.</text>
</comment>
<reference evidence="2 3" key="1">
    <citation type="submission" date="2022-08" db="EMBL/GenBank/DDBJ databases">
        <title>Polyphasic taxonomy analysis of Qipengyuania sp.RS5-5.</title>
        <authorList>
            <person name="Xamxidin M."/>
            <person name="Wu M."/>
        </authorList>
    </citation>
    <scope>NUCLEOTIDE SEQUENCE [LARGE SCALE GENOMIC DNA]</scope>
    <source>
        <strain evidence="2 3">RS5-5</strain>
    </source>
</reference>
<dbReference type="EMBL" id="JANKHH010000004">
    <property type="protein sequence ID" value="MCR2834020.1"/>
    <property type="molecule type" value="Genomic_DNA"/>
</dbReference>
<sequence length="119" mass="12345">MSYRVTAFLIAIGLGTGASAAMGPLATLPHGEYVCSLPGDAGGSAWEVLPGKGFTIENASTYRTEAGAGVYLMTGNRVVFTRGPMKGMQFDRIGNSTLQWIDEAGKPGRVRCTRGSGAG</sequence>
<gene>
    <name evidence="2" type="ORF">NSO95_08685</name>
</gene>
<protein>
    <recommendedName>
        <fullName evidence="4">Elongation factor P</fullName>
    </recommendedName>
</protein>
<accession>A0ABT1XQT1</accession>
<keyword evidence="3" id="KW-1185">Reference proteome</keyword>
<feature type="signal peptide" evidence="1">
    <location>
        <begin position="1"/>
        <end position="20"/>
    </location>
</feature>
<evidence type="ECO:0000313" key="2">
    <source>
        <dbReference type="EMBL" id="MCR2834020.1"/>
    </source>
</evidence>
<proteinExistence type="predicted"/>
<organism evidence="2 3">
    <name type="scientific">Parerythrobacter lacustris</name>
    <dbReference type="NCBI Taxonomy" id="2969984"/>
    <lineage>
        <taxon>Bacteria</taxon>
        <taxon>Pseudomonadati</taxon>
        <taxon>Pseudomonadota</taxon>
        <taxon>Alphaproteobacteria</taxon>
        <taxon>Sphingomonadales</taxon>
        <taxon>Erythrobacteraceae</taxon>
        <taxon>Parerythrobacter</taxon>
    </lineage>
</organism>
<dbReference type="Proteomes" id="UP001206067">
    <property type="component" value="Unassembled WGS sequence"/>
</dbReference>
<evidence type="ECO:0000256" key="1">
    <source>
        <dbReference type="SAM" id="SignalP"/>
    </source>
</evidence>
<evidence type="ECO:0008006" key="4">
    <source>
        <dbReference type="Google" id="ProtNLM"/>
    </source>
</evidence>